<feature type="chain" id="PRO_5030546132" description="Outer membrane protein beta-barrel domain-containing protein" evidence="1">
    <location>
        <begin position="23"/>
        <end position="158"/>
    </location>
</feature>
<accession>A0A7X8SGS0</accession>
<protein>
    <recommendedName>
        <fullName evidence="4">Outer membrane protein beta-barrel domain-containing protein</fullName>
    </recommendedName>
</protein>
<evidence type="ECO:0000313" key="3">
    <source>
        <dbReference type="Proteomes" id="UP000585050"/>
    </source>
</evidence>
<keyword evidence="1" id="KW-0732">Signal</keyword>
<dbReference type="EMBL" id="JABAIL010000001">
    <property type="protein sequence ID" value="NLR89894.1"/>
    <property type="molecule type" value="Genomic_DNA"/>
</dbReference>
<organism evidence="2 3">
    <name type="scientific">Flammeovirga agarivorans</name>
    <dbReference type="NCBI Taxonomy" id="2726742"/>
    <lineage>
        <taxon>Bacteria</taxon>
        <taxon>Pseudomonadati</taxon>
        <taxon>Bacteroidota</taxon>
        <taxon>Cytophagia</taxon>
        <taxon>Cytophagales</taxon>
        <taxon>Flammeovirgaceae</taxon>
        <taxon>Flammeovirga</taxon>
    </lineage>
</organism>
<comment type="caution">
    <text evidence="2">The sequence shown here is derived from an EMBL/GenBank/DDBJ whole genome shotgun (WGS) entry which is preliminary data.</text>
</comment>
<gene>
    <name evidence="2" type="ORF">HGP29_01695</name>
</gene>
<sequence>MKKLFNLILTLALLSLTTAAFAQNGGGSADYKGPGTLNVGLTSGFGNYLGVGADYEFNLAQDFTVGPSVEFNSWNNYEGKDYTAFAIGARFRWYADRVLKITHPKWDVFANGNIGFNINGPDGLWWGLGIGGKFHISDSFGLQAIIGSGAQIGVTFQL</sequence>
<dbReference type="AlphaFoldDB" id="A0A7X8SGS0"/>
<evidence type="ECO:0000313" key="2">
    <source>
        <dbReference type="EMBL" id="NLR89894.1"/>
    </source>
</evidence>
<dbReference type="RefSeq" id="WP_168880578.1">
    <property type="nucleotide sequence ID" value="NZ_JABAIL010000001.1"/>
</dbReference>
<proteinExistence type="predicted"/>
<reference evidence="2 3" key="1">
    <citation type="submission" date="2020-04" db="EMBL/GenBank/DDBJ databases">
        <title>Flammeovirga sp. SR4, a novel species isolated from seawater.</title>
        <authorList>
            <person name="Wang X."/>
        </authorList>
    </citation>
    <scope>NUCLEOTIDE SEQUENCE [LARGE SCALE GENOMIC DNA]</scope>
    <source>
        <strain evidence="2 3">SR4</strain>
    </source>
</reference>
<dbReference type="Proteomes" id="UP000585050">
    <property type="component" value="Unassembled WGS sequence"/>
</dbReference>
<name>A0A7X8SGS0_9BACT</name>
<keyword evidence="3" id="KW-1185">Reference proteome</keyword>
<evidence type="ECO:0000256" key="1">
    <source>
        <dbReference type="SAM" id="SignalP"/>
    </source>
</evidence>
<evidence type="ECO:0008006" key="4">
    <source>
        <dbReference type="Google" id="ProtNLM"/>
    </source>
</evidence>
<feature type="signal peptide" evidence="1">
    <location>
        <begin position="1"/>
        <end position="22"/>
    </location>
</feature>